<dbReference type="EMBL" id="AP027731">
    <property type="protein sequence ID" value="BDZ45164.1"/>
    <property type="molecule type" value="Genomic_DNA"/>
</dbReference>
<comment type="similarity">
    <text evidence="1">Belongs to the short-chain dehydrogenases/reductases (SDR) family.</text>
</comment>
<dbReference type="PANTHER" id="PTHR45024:SF2">
    <property type="entry name" value="SCP2 DOMAIN-CONTAINING PROTEIN"/>
    <property type="match status" value="1"/>
</dbReference>
<dbReference type="RefSeq" id="WP_286278555.1">
    <property type="nucleotide sequence ID" value="NZ_AP027731.1"/>
</dbReference>
<dbReference type="PANTHER" id="PTHR45024">
    <property type="entry name" value="DEHYDROGENASES, SHORT CHAIN"/>
    <property type="match status" value="1"/>
</dbReference>
<dbReference type="SUPFAM" id="SSF51735">
    <property type="entry name" value="NAD(P)-binding Rossmann-fold domains"/>
    <property type="match status" value="1"/>
</dbReference>
<gene>
    <name evidence="4" type="ORF">GCM10025866_10730</name>
</gene>
<name>A0ABM8GAC5_9MICO</name>
<keyword evidence="2" id="KW-0560">Oxidoreductase</keyword>
<dbReference type="InterPro" id="IPR057326">
    <property type="entry name" value="KR_dom"/>
</dbReference>
<organism evidence="4 5">
    <name type="scientific">Naasia aerilata</name>
    <dbReference type="NCBI Taxonomy" id="1162966"/>
    <lineage>
        <taxon>Bacteria</taxon>
        <taxon>Bacillati</taxon>
        <taxon>Actinomycetota</taxon>
        <taxon>Actinomycetes</taxon>
        <taxon>Micrococcales</taxon>
        <taxon>Microbacteriaceae</taxon>
        <taxon>Naasia</taxon>
    </lineage>
</organism>
<evidence type="ECO:0000259" key="3">
    <source>
        <dbReference type="SMART" id="SM00822"/>
    </source>
</evidence>
<reference evidence="5" key="1">
    <citation type="journal article" date="2019" name="Int. J. Syst. Evol. Microbiol.">
        <title>The Global Catalogue of Microorganisms (GCM) 10K type strain sequencing project: providing services to taxonomists for standard genome sequencing and annotation.</title>
        <authorList>
            <consortium name="The Broad Institute Genomics Platform"/>
            <consortium name="The Broad Institute Genome Sequencing Center for Infectious Disease"/>
            <person name="Wu L."/>
            <person name="Ma J."/>
        </authorList>
    </citation>
    <scope>NUCLEOTIDE SEQUENCE [LARGE SCALE GENOMIC DNA]</scope>
    <source>
        <strain evidence="5">NBRC 108725</strain>
    </source>
</reference>
<protein>
    <submittedName>
        <fullName evidence="4">Dehydrogenase</fullName>
    </submittedName>
</protein>
<dbReference type="PROSITE" id="PS00061">
    <property type="entry name" value="ADH_SHORT"/>
    <property type="match status" value="1"/>
</dbReference>
<dbReference type="InterPro" id="IPR020904">
    <property type="entry name" value="Sc_DH/Rdtase_CS"/>
</dbReference>
<proteinExistence type="inferred from homology"/>
<dbReference type="InterPro" id="IPR036291">
    <property type="entry name" value="NAD(P)-bd_dom_sf"/>
</dbReference>
<evidence type="ECO:0000313" key="4">
    <source>
        <dbReference type="EMBL" id="BDZ45164.1"/>
    </source>
</evidence>
<dbReference type="Proteomes" id="UP001321498">
    <property type="component" value="Chromosome"/>
</dbReference>
<evidence type="ECO:0000256" key="2">
    <source>
        <dbReference type="ARBA" id="ARBA00023002"/>
    </source>
</evidence>
<dbReference type="PRINTS" id="PR00080">
    <property type="entry name" value="SDRFAMILY"/>
</dbReference>
<evidence type="ECO:0000313" key="5">
    <source>
        <dbReference type="Proteomes" id="UP001321498"/>
    </source>
</evidence>
<evidence type="ECO:0000256" key="1">
    <source>
        <dbReference type="ARBA" id="ARBA00006484"/>
    </source>
</evidence>
<dbReference type="InterPro" id="IPR051687">
    <property type="entry name" value="Peroxisomal_Beta-Oxidation"/>
</dbReference>
<keyword evidence="5" id="KW-1185">Reference proteome</keyword>
<dbReference type="PRINTS" id="PR00081">
    <property type="entry name" value="GDHRDH"/>
</dbReference>
<dbReference type="Gene3D" id="3.40.50.720">
    <property type="entry name" value="NAD(P)-binding Rossmann-like Domain"/>
    <property type="match status" value="1"/>
</dbReference>
<dbReference type="InterPro" id="IPR002347">
    <property type="entry name" value="SDR_fam"/>
</dbReference>
<dbReference type="SMART" id="SM00822">
    <property type="entry name" value="PKS_KR"/>
    <property type="match status" value="1"/>
</dbReference>
<dbReference type="Pfam" id="PF13561">
    <property type="entry name" value="adh_short_C2"/>
    <property type="match status" value="1"/>
</dbReference>
<sequence length="310" mass="31741">MAVSLQGKTAIVTGSGAGLGAAYALALAEAGAAVVVNDVSAEAAESTVSAIVGAGGRAVAVVAPVGTSEVAQQLVDTAVSEFGGLDILVTNAGILRDKSLLKMTDDDFDQVVNVHLRGTFTCVRAAFASFKDRGIAGRIITIGSPTGQRGNFGQTNYAAAKAGIVGMVRTWALEMARAGVLVNAVVPVAATAMTRTIPYFAAAIEAEDAGRPMPDFFRKDLGFGTAEDVAGLVVFLASDEAAGISGQVIGAGGDRVQLWSHPEPVFSELRDGGWTADALAEQVAPRILSELQSVGEKFPPLPDELNRPAS</sequence>
<accession>A0ABM8GAC5</accession>
<feature type="domain" description="Ketoreductase" evidence="3">
    <location>
        <begin position="8"/>
        <end position="193"/>
    </location>
</feature>